<keyword evidence="10" id="KW-0805">Transcription regulation</keyword>
<keyword evidence="6" id="KW-0479">Metal-binding</keyword>
<name>A0ABQ9FRA9_TEGGR</name>
<feature type="region of interest" description="Disordered" evidence="14">
    <location>
        <begin position="151"/>
        <end position="209"/>
    </location>
</feature>
<dbReference type="PANTHER" id="PTHR46076">
    <property type="entry name" value="E3 UBIQUITIN-PROTEIN LIGASE RING1 / RING 2 FAMILY MEMBER"/>
    <property type="match status" value="1"/>
</dbReference>
<accession>A0ABQ9FRA9</accession>
<dbReference type="PROSITE" id="PS50089">
    <property type="entry name" value="ZF_RING_2"/>
    <property type="match status" value="1"/>
</dbReference>
<dbReference type="InterPro" id="IPR013083">
    <property type="entry name" value="Znf_RING/FYVE/PHD"/>
</dbReference>
<keyword evidence="12" id="KW-0539">Nucleus</keyword>
<evidence type="ECO:0000256" key="10">
    <source>
        <dbReference type="ARBA" id="ARBA00023015"/>
    </source>
</evidence>
<comment type="catalytic activity">
    <reaction evidence="1">
        <text>S-ubiquitinyl-[E2 ubiquitin-conjugating enzyme]-L-cysteine + [acceptor protein]-L-lysine = [E2 ubiquitin-conjugating enzyme]-L-cysteine + N(6)-ubiquitinyl-[acceptor protein]-L-lysine.</text>
        <dbReference type="EC" id="2.3.2.27"/>
    </reaction>
</comment>
<comment type="subcellular location">
    <subcellularLocation>
        <location evidence="2">Nucleus</location>
    </subcellularLocation>
</comment>
<dbReference type="Pfam" id="PF13923">
    <property type="entry name" value="zf-C3HC4_2"/>
    <property type="match status" value="1"/>
</dbReference>
<keyword evidence="17" id="KW-1185">Reference proteome</keyword>
<dbReference type="SUPFAM" id="SSF57850">
    <property type="entry name" value="RING/U-box"/>
    <property type="match status" value="1"/>
</dbReference>
<keyword evidence="5" id="KW-0808">Transferase</keyword>
<evidence type="ECO:0000256" key="7">
    <source>
        <dbReference type="ARBA" id="ARBA00022771"/>
    </source>
</evidence>
<dbReference type="PROSITE" id="PS00518">
    <property type="entry name" value="ZF_RING_1"/>
    <property type="match status" value="1"/>
</dbReference>
<dbReference type="InterPro" id="IPR017907">
    <property type="entry name" value="Znf_RING_CS"/>
</dbReference>
<sequence>MANEVVNAPNKTWELSLYELHRTPQEAITDNTEIAVSPRSLHSELMCPICLDMLKNTMTTKECLHRFCQDCIITALRSGNKECPTCRKKLVSKRSLRPDPNFDALILKIYPSRDEYEAHQERVLAKLNKQHSTAALTNSIEEGLRLQAMNRAQRVRKHATEPDLTKLETSSTTSNENTPNKRKKGYSDDSSTEASLGDGGTELGHHMDPPVPVSDIELVFRPLPHDSQQDVDVNSQTRYIKTTANATVDHLSKYLAIRLSLEAQKVDTGGGSSGGEKYTIYIASTPGNYLPLSGAMTLEQVNEKYWRVNKPLEMFYTCTKKNADSSVKKNMDK</sequence>
<dbReference type="InterPro" id="IPR032443">
    <property type="entry name" value="RAWUL"/>
</dbReference>
<evidence type="ECO:0000256" key="9">
    <source>
        <dbReference type="ARBA" id="ARBA00022833"/>
    </source>
</evidence>
<evidence type="ECO:0000256" key="6">
    <source>
        <dbReference type="ARBA" id="ARBA00022723"/>
    </source>
</evidence>
<reference evidence="16 17" key="1">
    <citation type="submission" date="2022-12" db="EMBL/GenBank/DDBJ databases">
        <title>Chromosome-level genome of Tegillarca granosa.</title>
        <authorList>
            <person name="Kim J."/>
        </authorList>
    </citation>
    <scope>NUCLEOTIDE SEQUENCE [LARGE SCALE GENOMIC DNA]</scope>
    <source>
        <strain evidence="16">Teg-2019</strain>
        <tissue evidence="16">Adductor muscle</tissue>
    </source>
</reference>
<gene>
    <name evidence="16" type="ORF">KUTeg_003911</name>
</gene>
<dbReference type="EC" id="2.3.2.27" evidence="4"/>
<evidence type="ECO:0000256" key="11">
    <source>
        <dbReference type="ARBA" id="ARBA00023163"/>
    </source>
</evidence>
<evidence type="ECO:0000259" key="15">
    <source>
        <dbReference type="PROSITE" id="PS50089"/>
    </source>
</evidence>
<dbReference type="PANTHER" id="PTHR46076:SF3">
    <property type="entry name" value="E3 UBIQUITIN-PROTEIN LIGASE RING1"/>
    <property type="match status" value="1"/>
</dbReference>
<evidence type="ECO:0000256" key="13">
    <source>
        <dbReference type="PROSITE-ProRule" id="PRU00175"/>
    </source>
</evidence>
<keyword evidence="7 13" id="KW-0863">Zinc-finger</keyword>
<dbReference type="Gene3D" id="3.10.20.90">
    <property type="entry name" value="Phosphatidylinositol 3-kinase Catalytic Subunit, Chain A, domain 1"/>
    <property type="match status" value="1"/>
</dbReference>
<evidence type="ECO:0000313" key="17">
    <source>
        <dbReference type="Proteomes" id="UP001217089"/>
    </source>
</evidence>
<organism evidence="16 17">
    <name type="scientific">Tegillarca granosa</name>
    <name type="common">Malaysian cockle</name>
    <name type="synonym">Anadara granosa</name>
    <dbReference type="NCBI Taxonomy" id="220873"/>
    <lineage>
        <taxon>Eukaryota</taxon>
        <taxon>Metazoa</taxon>
        <taxon>Spiralia</taxon>
        <taxon>Lophotrochozoa</taxon>
        <taxon>Mollusca</taxon>
        <taxon>Bivalvia</taxon>
        <taxon>Autobranchia</taxon>
        <taxon>Pteriomorphia</taxon>
        <taxon>Arcoida</taxon>
        <taxon>Arcoidea</taxon>
        <taxon>Arcidae</taxon>
        <taxon>Tegillarca</taxon>
    </lineage>
</organism>
<keyword evidence="9" id="KW-0862">Zinc</keyword>
<evidence type="ECO:0000313" key="16">
    <source>
        <dbReference type="EMBL" id="KAJ8318820.1"/>
    </source>
</evidence>
<dbReference type="Pfam" id="PF16207">
    <property type="entry name" value="RAWUL"/>
    <property type="match status" value="1"/>
</dbReference>
<feature type="domain" description="RING-type" evidence="15">
    <location>
        <begin position="47"/>
        <end position="87"/>
    </location>
</feature>
<dbReference type="CDD" id="cd17086">
    <property type="entry name" value="RAWUL_RING1_like"/>
    <property type="match status" value="1"/>
</dbReference>
<dbReference type="InterPro" id="IPR043540">
    <property type="entry name" value="RING1/RING2"/>
</dbReference>
<dbReference type="InterPro" id="IPR001841">
    <property type="entry name" value="Znf_RING"/>
</dbReference>
<keyword evidence="8" id="KW-0833">Ubl conjugation pathway</keyword>
<feature type="compositionally biased region" description="Low complexity" evidence="14">
    <location>
        <begin position="168"/>
        <end position="178"/>
    </location>
</feature>
<dbReference type="SMART" id="SM00184">
    <property type="entry name" value="RING"/>
    <property type="match status" value="1"/>
</dbReference>
<keyword evidence="11" id="KW-0804">Transcription</keyword>
<evidence type="ECO:0000256" key="5">
    <source>
        <dbReference type="ARBA" id="ARBA00022679"/>
    </source>
</evidence>
<protein>
    <recommendedName>
        <fullName evidence="4">RING-type E3 ubiquitin transferase</fullName>
        <ecNumber evidence="4">2.3.2.27</ecNumber>
    </recommendedName>
</protein>
<comment type="caution">
    <text evidence="16">The sequence shown here is derived from an EMBL/GenBank/DDBJ whole genome shotgun (WGS) entry which is preliminary data.</text>
</comment>
<dbReference type="Proteomes" id="UP001217089">
    <property type="component" value="Unassembled WGS sequence"/>
</dbReference>
<comment type="pathway">
    <text evidence="3">Protein modification; protein ubiquitination.</text>
</comment>
<evidence type="ECO:0000256" key="8">
    <source>
        <dbReference type="ARBA" id="ARBA00022786"/>
    </source>
</evidence>
<evidence type="ECO:0000256" key="4">
    <source>
        <dbReference type="ARBA" id="ARBA00012483"/>
    </source>
</evidence>
<dbReference type="CDD" id="cd16740">
    <property type="entry name" value="RING-HC_RING2"/>
    <property type="match status" value="1"/>
</dbReference>
<proteinExistence type="predicted"/>
<evidence type="ECO:0000256" key="1">
    <source>
        <dbReference type="ARBA" id="ARBA00000900"/>
    </source>
</evidence>
<evidence type="ECO:0000256" key="2">
    <source>
        <dbReference type="ARBA" id="ARBA00004123"/>
    </source>
</evidence>
<evidence type="ECO:0000256" key="12">
    <source>
        <dbReference type="ARBA" id="ARBA00023242"/>
    </source>
</evidence>
<evidence type="ECO:0000256" key="14">
    <source>
        <dbReference type="SAM" id="MobiDB-lite"/>
    </source>
</evidence>
<dbReference type="Gene3D" id="3.30.40.10">
    <property type="entry name" value="Zinc/RING finger domain, C3HC4 (zinc finger)"/>
    <property type="match status" value="1"/>
</dbReference>
<dbReference type="EMBL" id="JARBDR010000214">
    <property type="protein sequence ID" value="KAJ8318820.1"/>
    <property type="molecule type" value="Genomic_DNA"/>
</dbReference>
<evidence type="ECO:0000256" key="3">
    <source>
        <dbReference type="ARBA" id="ARBA00004906"/>
    </source>
</evidence>